<dbReference type="AlphaFoldDB" id="A0A6P1MP94"/>
<dbReference type="KEGG" id="amic:Ami3637_10710"/>
<comment type="pathway">
    <text evidence="1">Biopolymer metabolism; poly-(R)-3-hydroxybutanoate biosynthesis.</text>
</comment>
<dbReference type="Proteomes" id="UP000463883">
    <property type="component" value="Chromosome"/>
</dbReference>
<dbReference type="RefSeq" id="WP_162362582.1">
    <property type="nucleotide sequence ID" value="NZ_CP047591.1"/>
</dbReference>
<evidence type="ECO:0000313" key="6">
    <source>
        <dbReference type="Proteomes" id="UP000463883"/>
    </source>
</evidence>
<keyword evidence="4" id="KW-0175">Coiled coil</keyword>
<proteinExistence type="predicted"/>
<keyword evidence="6" id="KW-1185">Reference proteome</keyword>
<evidence type="ECO:0000256" key="3">
    <source>
        <dbReference type="ARBA" id="ARBA00022752"/>
    </source>
</evidence>
<dbReference type="EMBL" id="CP047591">
    <property type="protein sequence ID" value="QHI72815.1"/>
    <property type="molecule type" value="Genomic_DNA"/>
</dbReference>
<dbReference type="GO" id="GO:0042619">
    <property type="term" value="P:poly-hydroxybutyrate biosynthetic process"/>
    <property type="evidence" value="ECO:0007669"/>
    <property type="project" value="UniProtKB-KW"/>
</dbReference>
<protein>
    <recommendedName>
        <fullName evidence="2">Poly(3-hydroxyalkanoate) polymerase subunit PhaE</fullName>
    </recommendedName>
</protein>
<feature type="coiled-coil region" evidence="4">
    <location>
        <begin position="329"/>
        <end position="356"/>
    </location>
</feature>
<keyword evidence="3" id="KW-0583">PHB biosynthesis</keyword>
<evidence type="ECO:0000256" key="2">
    <source>
        <dbReference type="ARBA" id="ARBA00019066"/>
    </source>
</evidence>
<evidence type="ECO:0000313" key="5">
    <source>
        <dbReference type="EMBL" id="QHI72815.1"/>
    </source>
</evidence>
<dbReference type="Pfam" id="PF09712">
    <property type="entry name" value="PHA_synth_III_E"/>
    <property type="match status" value="1"/>
</dbReference>
<name>A0A6P1MP94_9FIRM</name>
<sequence length="361" mass="43249">MNNVMDQFFDMQKNMINVWQEAFLPKTDAKEQKSEKMSKEAPEDTMDFFTKMMDFNSKLFSPFNDGNAFEIFKKMSFGTDVYYNVYKLWEDLNKQAFKPEMKEYTEMYGKWKDEYMNFVKQSVIPYLPKPMQSFVKEPMEIMEMYKGFVEKFYGPWIESSEVLKDYMVQGTYKNPIAYLDFMKLWEDNYSKSFGKILNSPTMGFNKEYYEKQQESMDTFVKYMTLLGEFSANIFSVAQKTMEDILDNYMEMQKSGNQPKTFKEFYEYWSKENENAYLKLFNTEDFSKLFSELVDSSMVFKMRYDGLIEEYLKFMPIPTKSEMNSLYKTVYDLKKQVKDARKELKDLKEEIANLSDVIKASK</sequence>
<reference evidence="5 6" key="1">
    <citation type="submission" date="2020-01" db="EMBL/GenBank/DDBJ databases">
        <title>Genomic analysis of Aminipila sp. CBA3637.</title>
        <authorList>
            <person name="Kim Y.B."/>
            <person name="Roh S.W."/>
        </authorList>
    </citation>
    <scope>NUCLEOTIDE SEQUENCE [LARGE SCALE GENOMIC DNA]</scope>
    <source>
        <strain evidence="5 6">CBA3637</strain>
    </source>
</reference>
<organism evidence="5 6">
    <name type="scientific">Aminipila terrae</name>
    <dbReference type="NCBI Taxonomy" id="2697030"/>
    <lineage>
        <taxon>Bacteria</taxon>
        <taxon>Bacillati</taxon>
        <taxon>Bacillota</taxon>
        <taxon>Clostridia</taxon>
        <taxon>Peptostreptococcales</taxon>
        <taxon>Anaerovoracaceae</taxon>
        <taxon>Aminipila</taxon>
    </lineage>
</organism>
<evidence type="ECO:0000256" key="1">
    <source>
        <dbReference type="ARBA" id="ARBA00004683"/>
    </source>
</evidence>
<evidence type="ECO:0000256" key="4">
    <source>
        <dbReference type="SAM" id="Coils"/>
    </source>
</evidence>
<dbReference type="InterPro" id="IPR010123">
    <property type="entry name" value="PHA_synth_III_E"/>
</dbReference>
<accession>A0A6P1MP94</accession>
<dbReference type="UniPathway" id="UPA00917"/>
<gene>
    <name evidence="5" type="ORF">Ami3637_10710</name>
</gene>